<sequence>MDGLGRHDKLREHFTLSTDAATKLFSAVKDLESSKDVLVCVKTMLLLISAQISSILENDSRLREENAQVRQENKHLSDEIAKLEARLAVTSNSQEMSAINTSDHVANGTDSVSECERRRSIVLHGVPELFASNPMDKLCHDFDYVANTLSFVGVEAFPMSLYRMGKPTKCRLLKVILPSSYHQRAALRNAPSLRFSPFKGVYIRRSLTFEERKFKYTLNLWRN</sequence>
<proteinExistence type="predicted"/>
<dbReference type="OrthoDB" id="5877443at2759"/>
<dbReference type="AlphaFoldDB" id="A0A183GXJ8"/>
<reference evidence="2 3" key="1">
    <citation type="submission" date="2018-11" db="EMBL/GenBank/DDBJ databases">
        <authorList>
            <consortium name="Pathogen Informatics"/>
        </authorList>
    </citation>
    <scope>NUCLEOTIDE SEQUENCE [LARGE SCALE GENOMIC DNA]</scope>
</reference>
<keyword evidence="3" id="KW-1185">Reference proteome</keyword>
<dbReference type="WBParaSite" id="HPBE_0002741801-mRNA-1">
    <property type="protein sequence ID" value="HPBE_0002741801-mRNA-1"/>
    <property type="gene ID" value="HPBE_0002741801"/>
</dbReference>
<accession>A0A183GXJ8</accession>
<reference evidence="4" key="2">
    <citation type="submission" date="2019-09" db="UniProtKB">
        <authorList>
            <consortium name="WormBaseParasite"/>
        </authorList>
    </citation>
    <scope>IDENTIFICATION</scope>
</reference>
<name>A0A183GXJ8_HELPZ</name>
<gene>
    <name evidence="2" type="ORF">HPBE_LOCUS27417</name>
</gene>
<evidence type="ECO:0000313" key="2">
    <source>
        <dbReference type="EMBL" id="VDP63681.1"/>
    </source>
</evidence>
<protein>
    <submittedName>
        <fullName evidence="4">Transposase_22 domain-containing protein</fullName>
    </submittedName>
</protein>
<dbReference type="Proteomes" id="UP000050761">
    <property type="component" value="Unassembled WGS sequence"/>
</dbReference>
<organism evidence="3 4">
    <name type="scientific">Heligmosomoides polygyrus</name>
    <name type="common">Parasitic roundworm</name>
    <dbReference type="NCBI Taxonomy" id="6339"/>
    <lineage>
        <taxon>Eukaryota</taxon>
        <taxon>Metazoa</taxon>
        <taxon>Ecdysozoa</taxon>
        <taxon>Nematoda</taxon>
        <taxon>Chromadorea</taxon>
        <taxon>Rhabditida</taxon>
        <taxon>Rhabditina</taxon>
        <taxon>Rhabditomorpha</taxon>
        <taxon>Strongyloidea</taxon>
        <taxon>Heligmosomidae</taxon>
        <taxon>Heligmosomoides</taxon>
    </lineage>
</organism>
<evidence type="ECO:0000256" key="1">
    <source>
        <dbReference type="SAM" id="Coils"/>
    </source>
</evidence>
<evidence type="ECO:0000313" key="3">
    <source>
        <dbReference type="Proteomes" id="UP000050761"/>
    </source>
</evidence>
<evidence type="ECO:0000313" key="4">
    <source>
        <dbReference type="WBParaSite" id="HPBE_0002741801-mRNA-1"/>
    </source>
</evidence>
<dbReference type="EMBL" id="UZAH01043795">
    <property type="protein sequence ID" value="VDP63681.1"/>
    <property type="molecule type" value="Genomic_DNA"/>
</dbReference>
<accession>A0A3P8F367</accession>
<keyword evidence="1" id="KW-0175">Coiled coil</keyword>
<feature type="coiled-coil region" evidence="1">
    <location>
        <begin position="59"/>
        <end position="93"/>
    </location>
</feature>